<dbReference type="EMBL" id="JARJLG010000013">
    <property type="protein sequence ID" value="KAJ7775925.1"/>
    <property type="molecule type" value="Genomic_DNA"/>
</dbReference>
<gene>
    <name evidence="1" type="ORF">DFH07DRAFT_936925</name>
</gene>
<comment type="caution">
    <text evidence="1">The sequence shown here is derived from an EMBL/GenBank/DDBJ whole genome shotgun (WGS) entry which is preliminary data.</text>
</comment>
<dbReference type="Proteomes" id="UP001215280">
    <property type="component" value="Unassembled WGS sequence"/>
</dbReference>
<dbReference type="AlphaFoldDB" id="A0AAD7K0N9"/>
<name>A0AAD7K0N9_9AGAR</name>
<protein>
    <recommendedName>
        <fullName evidence="3">F-box domain-containing protein</fullName>
    </recommendedName>
</protein>
<proteinExistence type="predicted"/>
<evidence type="ECO:0008006" key="3">
    <source>
        <dbReference type="Google" id="ProtNLM"/>
    </source>
</evidence>
<organism evidence="1 2">
    <name type="scientific">Mycena maculata</name>
    <dbReference type="NCBI Taxonomy" id="230809"/>
    <lineage>
        <taxon>Eukaryota</taxon>
        <taxon>Fungi</taxon>
        <taxon>Dikarya</taxon>
        <taxon>Basidiomycota</taxon>
        <taxon>Agaricomycotina</taxon>
        <taxon>Agaricomycetes</taxon>
        <taxon>Agaricomycetidae</taxon>
        <taxon>Agaricales</taxon>
        <taxon>Marasmiineae</taxon>
        <taxon>Mycenaceae</taxon>
        <taxon>Mycena</taxon>
    </lineage>
</organism>
<evidence type="ECO:0000313" key="1">
    <source>
        <dbReference type="EMBL" id="KAJ7775925.1"/>
    </source>
</evidence>
<evidence type="ECO:0000313" key="2">
    <source>
        <dbReference type="Proteomes" id="UP001215280"/>
    </source>
</evidence>
<keyword evidence="2" id="KW-1185">Reference proteome</keyword>
<sequence>MTSIPQELIDTIIHEVEDADSLKACTLTASSLRDTSQRILFNSLTLMLPGQYSVWSTRLAESPHVAEYIRTLRLRISSRHSQGFETQSLALVLGKLMNVRRCTIAGDGDLAFRNWDQLGPFAQVAIDFVRRQTLAELHLVFFNGLPLSVLALLVSCAPRVSFSHTEIGPFLMDSPSDPTPCLEQLLLAQKTSSISLALQAPECSPYLTKLRRLGLRPDGQYNGILVSVGPTLEHVRFDCTSRSSNSVLLPLPRLPVLRSVDLVILFGARHEAWLLDGLLDILRSCPDTLDEICVTYYTIDREILPPYVLQPATLATLDQTMANCTVSPRLRWRLDFDLDHDGEHLAAFTMFVQQGLPRVHERNKLMVEGFSFTEELREWSIR</sequence>
<accession>A0AAD7K0N9</accession>
<reference evidence="1" key="1">
    <citation type="submission" date="2023-03" db="EMBL/GenBank/DDBJ databases">
        <title>Massive genome expansion in bonnet fungi (Mycena s.s.) driven by repeated elements and novel gene families across ecological guilds.</title>
        <authorList>
            <consortium name="Lawrence Berkeley National Laboratory"/>
            <person name="Harder C.B."/>
            <person name="Miyauchi S."/>
            <person name="Viragh M."/>
            <person name="Kuo A."/>
            <person name="Thoen E."/>
            <person name="Andreopoulos B."/>
            <person name="Lu D."/>
            <person name="Skrede I."/>
            <person name="Drula E."/>
            <person name="Henrissat B."/>
            <person name="Morin E."/>
            <person name="Kohler A."/>
            <person name="Barry K."/>
            <person name="LaButti K."/>
            <person name="Morin E."/>
            <person name="Salamov A."/>
            <person name="Lipzen A."/>
            <person name="Mereny Z."/>
            <person name="Hegedus B."/>
            <person name="Baldrian P."/>
            <person name="Stursova M."/>
            <person name="Weitz H."/>
            <person name="Taylor A."/>
            <person name="Grigoriev I.V."/>
            <person name="Nagy L.G."/>
            <person name="Martin F."/>
            <person name="Kauserud H."/>
        </authorList>
    </citation>
    <scope>NUCLEOTIDE SEQUENCE</scope>
    <source>
        <strain evidence="1">CBHHK188m</strain>
    </source>
</reference>